<dbReference type="AlphaFoldDB" id="A0A8K1LUT0"/>
<dbReference type="OrthoDB" id="1658288at2759"/>
<dbReference type="EMBL" id="SWJQ01000014">
    <property type="protein sequence ID" value="TRZ26403.1"/>
    <property type="molecule type" value="Genomic_DNA"/>
</dbReference>
<sequence length="72" mass="8444">SPIIPFLLVFKKFAEGRGWNSKINLHVDQQIHGTVPWVKLFLLVAKLTEKEVYPSAFHYCRHEAIQRKLDKL</sequence>
<proteinExistence type="predicted"/>
<organism evidence="1 2">
    <name type="scientific">Zosterops borbonicus</name>
    <dbReference type="NCBI Taxonomy" id="364589"/>
    <lineage>
        <taxon>Eukaryota</taxon>
        <taxon>Metazoa</taxon>
        <taxon>Chordata</taxon>
        <taxon>Craniata</taxon>
        <taxon>Vertebrata</taxon>
        <taxon>Euteleostomi</taxon>
        <taxon>Archelosauria</taxon>
        <taxon>Archosauria</taxon>
        <taxon>Dinosauria</taxon>
        <taxon>Saurischia</taxon>
        <taxon>Theropoda</taxon>
        <taxon>Coelurosauria</taxon>
        <taxon>Aves</taxon>
        <taxon>Neognathae</taxon>
        <taxon>Neoaves</taxon>
        <taxon>Telluraves</taxon>
        <taxon>Australaves</taxon>
        <taxon>Passeriformes</taxon>
        <taxon>Sylvioidea</taxon>
        <taxon>Zosteropidae</taxon>
        <taxon>Zosterops</taxon>
    </lineage>
</organism>
<feature type="non-terminal residue" evidence="1">
    <location>
        <position position="1"/>
    </location>
</feature>
<keyword evidence="2" id="KW-1185">Reference proteome</keyword>
<evidence type="ECO:0000313" key="2">
    <source>
        <dbReference type="Proteomes" id="UP000796761"/>
    </source>
</evidence>
<name>A0A8K1LUT0_9PASS</name>
<protein>
    <submittedName>
        <fullName evidence="1">Uncharacterized protein</fullName>
    </submittedName>
</protein>
<accession>A0A8K1LUT0</accession>
<dbReference type="Proteomes" id="UP000796761">
    <property type="component" value="Unassembled WGS sequence"/>
</dbReference>
<evidence type="ECO:0000313" key="1">
    <source>
        <dbReference type="EMBL" id="TRZ26403.1"/>
    </source>
</evidence>
<reference evidence="1" key="1">
    <citation type="submission" date="2019-04" db="EMBL/GenBank/DDBJ databases">
        <title>Genome assembly of Zosterops borbonicus 15179.</title>
        <authorList>
            <person name="Leroy T."/>
            <person name="Anselmetti Y."/>
            <person name="Tilak M.-K."/>
            <person name="Nabholz B."/>
        </authorList>
    </citation>
    <scope>NUCLEOTIDE SEQUENCE</scope>
    <source>
        <strain evidence="1">HGM_15179</strain>
        <tissue evidence="1">Muscle</tissue>
    </source>
</reference>
<feature type="non-terminal residue" evidence="1">
    <location>
        <position position="72"/>
    </location>
</feature>
<comment type="caution">
    <text evidence="1">The sequence shown here is derived from an EMBL/GenBank/DDBJ whole genome shotgun (WGS) entry which is preliminary data.</text>
</comment>
<gene>
    <name evidence="1" type="ORF">HGM15179_000757</name>
</gene>